<dbReference type="EMBL" id="JASPKY010000123">
    <property type="protein sequence ID" value="KAK9731988.1"/>
    <property type="molecule type" value="Genomic_DNA"/>
</dbReference>
<feature type="region of interest" description="Disordered" evidence="1">
    <location>
        <begin position="1"/>
        <end position="33"/>
    </location>
</feature>
<evidence type="ECO:0000313" key="3">
    <source>
        <dbReference type="Proteomes" id="UP001458880"/>
    </source>
</evidence>
<comment type="caution">
    <text evidence="2">The sequence shown here is derived from an EMBL/GenBank/DDBJ whole genome shotgun (WGS) entry which is preliminary data.</text>
</comment>
<feature type="compositionally biased region" description="Low complexity" evidence="1">
    <location>
        <begin position="165"/>
        <end position="179"/>
    </location>
</feature>
<feature type="region of interest" description="Disordered" evidence="1">
    <location>
        <begin position="159"/>
        <end position="179"/>
    </location>
</feature>
<keyword evidence="3" id="KW-1185">Reference proteome</keyword>
<reference evidence="2 3" key="1">
    <citation type="journal article" date="2024" name="BMC Genomics">
        <title>De novo assembly and annotation of Popillia japonica's genome with initial clues to its potential as an invasive pest.</title>
        <authorList>
            <person name="Cucini C."/>
            <person name="Boschi S."/>
            <person name="Funari R."/>
            <person name="Cardaioli E."/>
            <person name="Iannotti N."/>
            <person name="Marturano G."/>
            <person name="Paoli F."/>
            <person name="Bruttini M."/>
            <person name="Carapelli A."/>
            <person name="Frati F."/>
            <person name="Nardi F."/>
        </authorList>
    </citation>
    <scope>NUCLEOTIDE SEQUENCE [LARGE SCALE GENOMIC DNA]</scope>
    <source>
        <strain evidence="2">DMR45628</strain>
    </source>
</reference>
<proteinExistence type="predicted"/>
<gene>
    <name evidence="2" type="ORF">QE152_g13198</name>
</gene>
<protein>
    <submittedName>
        <fullName evidence="2">Uncharacterized protein</fullName>
    </submittedName>
</protein>
<dbReference type="AlphaFoldDB" id="A0AAW1LEJ8"/>
<feature type="compositionally biased region" description="Low complexity" evidence="1">
    <location>
        <begin position="14"/>
        <end position="30"/>
    </location>
</feature>
<evidence type="ECO:0000256" key="1">
    <source>
        <dbReference type="SAM" id="MobiDB-lite"/>
    </source>
</evidence>
<dbReference type="Proteomes" id="UP001458880">
    <property type="component" value="Unassembled WGS sequence"/>
</dbReference>
<evidence type="ECO:0000313" key="2">
    <source>
        <dbReference type="EMBL" id="KAK9731988.1"/>
    </source>
</evidence>
<name>A0AAW1LEJ8_POPJA</name>
<accession>A0AAW1LEJ8</accession>
<sequence>MLSLKATYRRRPVTTTSTLPPTTTADAPTAFNPSQNLNVTSPLELCKLRLEESEIRLLQCSTIHHKDLLALDSCNERIKDNKELSSCKILANNCTDEIIDTRIDLGNCLAQNVGLRFEVNAWASKCGISNKDKIETATTTTTTAVEMLPTAAPLIRKTLSPTEENNNNNNCGGNAPNSSTSNSKNIITYRRVEFYVLYAGASTRKSYVGGV</sequence>
<organism evidence="2 3">
    <name type="scientific">Popillia japonica</name>
    <name type="common">Japanese beetle</name>
    <dbReference type="NCBI Taxonomy" id="7064"/>
    <lineage>
        <taxon>Eukaryota</taxon>
        <taxon>Metazoa</taxon>
        <taxon>Ecdysozoa</taxon>
        <taxon>Arthropoda</taxon>
        <taxon>Hexapoda</taxon>
        <taxon>Insecta</taxon>
        <taxon>Pterygota</taxon>
        <taxon>Neoptera</taxon>
        <taxon>Endopterygota</taxon>
        <taxon>Coleoptera</taxon>
        <taxon>Polyphaga</taxon>
        <taxon>Scarabaeiformia</taxon>
        <taxon>Scarabaeidae</taxon>
        <taxon>Rutelinae</taxon>
        <taxon>Popillia</taxon>
    </lineage>
</organism>